<protein>
    <recommendedName>
        <fullName evidence="4">MYND-type domain-containing protein</fullName>
    </recommendedName>
</protein>
<dbReference type="EMBL" id="PGGS01000647">
    <property type="protein sequence ID" value="PNH02489.1"/>
    <property type="molecule type" value="Genomic_DNA"/>
</dbReference>
<gene>
    <name evidence="2" type="ORF">TSOC_011533</name>
</gene>
<comment type="caution">
    <text evidence="2">The sequence shown here is derived from an EMBL/GenBank/DDBJ whole genome shotgun (WGS) entry which is preliminary data.</text>
</comment>
<dbReference type="AlphaFoldDB" id="A0A2J7ZQE6"/>
<sequence>MGQHILPLTNTAARRRLGARLLVAMLLLLSPGGLPPAMPPPGLVAVLAGGMLPCLERLLRRTGEAPEGPETEVWTARSHAKHDWHLWIPPAAHGESRQAVALVVVLGKLLHRINFIELAVALRLGPLLTCAACEWLPELPRITLLLTMRLPMTALRLAVLAWLLILVVRCGGGGGVAARTGPGTAGALGTAGSSYAGGSGGWRRLLLAEVRAMALLAATLRQAEQQQVDLQQCVSTAAACCAVAAACPDEVRRAAGPSMWQPELVRGPVPALRGGGDSTLADFKEALAELLEAWGGSGSSSGKGEQAFWRLLADMAGLEPWGHGFNRMAALLVPPAEARMLLRTCSYRACTCLAGGSEVEARLQACGRCGAAWCCCRGFQASHWLEGHKEACVRSGATGRAG</sequence>
<evidence type="ECO:0000256" key="1">
    <source>
        <dbReference type="SAM" id="SignalP"/>
    </source>
</evidence>
<evidence type="ECO:0008006" key="4">
    <source>
        <dbReference type="Google" id="ProtNLM"/>
    </source>
</evidence>
<name>A0A2J7ZQE6_9CHLO</name>
<feature type="chain" id="PRO_5014418125" description="MYND-type domain-containing protein" evidence="1">
    <location>
        <begin position="38"/>
        <end position="402"/>
    </location>
</feature>
<reference evidence="2 3" key="1">
    <citation type="journal article" date="2017" name="Mol. Biol. Evol.">
        <title>The 4-celled Tetrabaena socialis nuclear genome reveals the essential components for genetic control of cell number at the origin of multicellularity in the volvocine lineage.</title>
        <authorList>
            <person name="Featherston J."/>
            <person name="Arakaki Y."/>
            <person name="Hanschen E.R."/>
            <person name="Ferris P.J."/>
            <person name="Michod R.E."/>
            <person name="Olson B.J.S.C."/>
            <person name="Nozaki H."/>
            <person name="Durand P.M."/>
        </authorList>
    </citation>
    <scope>NUCLEOTIDE SEQUENCE [LARGE SCALE GENOMIC DNA]</scope>
    <source>
        <strain evidence="2 3">NIES-571</strain>
    </source>
</reference>
<proteinExistence type="predicted"/>
<evidence type="ECO:0000313" key="2">
    <source>
        <dbReference type="EMBL" id="PNH02489.1"/>
    </source>
</evidence>
<dbReference type="OrthoDB" id="550206at2759"/>
<accession>A0A2J7ZQE6</accession>
<keyword evidence="1" id="KW-0732">Signal</keyword>
<evidence type="ECO:0000313" key="3">
    <source>
        <dbReference type="Proteomes" id="UP000236333"/>
    </source>
</evidence>
<keyword evidence="3" id="KW-1185">Reference proteome</keyword>
<feature type="signal peptide" evidence="1">
    <location>
        <begin position="1"/>
        <end position="37"/>
    </location>
</feature>
<dbReference type="Proteomes" id="UP000236333">
    <property type="component" value="Unassembled WGS sequence"/>
</dbReference>
<organism evidence="2 3">
    <name type="scientific">Tetrabaena socialis</name>
    <dbReference type="NCBI Taxonomy" id="47790"/>
    <lineage>
        <taxon>Eukaryota</taxon>
        <taxon>Viridiplantae</taxon>
        <taxon>Chlorophyta</taxon>
        <taxon>core chlorophytes</taxon>
        <taxon>Chlorophyceae</taxon>
        <taxon>CS clade</taxon>
        <taxon>Chlamydomonadales</taxon>
        <taxon>Tetrabaenaceae</taxon>
        <taxon>Tetrabaena</taxon>
    </lineage>
</organism>